<dbReference type="RefSeq" id="WP_149771004.1">
    <property type="nucleotide sequence ID" value="NZ_VDFQ02000006.1"/>
</dbReference>
<dbReference type="EMBL" id="VDFQ02000006">
    <property type="protein sequence ID" value="KAA1419781.1"/>
    <property type="molecule type" value="Genomic_DNA"/>
</dbReference>
<feature type="transmembrane region" description="Helical" evidence="1">
    <location>
        <begin position="9"/>
        <end position="29"/>
    </location>
</feature>
<feature type="transmembrane region" description="Helical" evidence="1">
    <location>
        <begin position="300"/>
        <end position="321"/>
    </location>
</feature>
<evidence type="ECO:0000256" key="1">
    <source>
        <dbReference type="SAM" id="Phobius"/>
    </source>
</evidence>
<dbReference type="OrthoDB" id="5768436at2"/>
<feature type="transmembrane region" description="Helical" evidence="1">
    <location>
        <begin position="327"/>
        <end position="346"/>
    </location>
</feature>
<dbReference type="AlphaFoldDB" id="A0A5Q6RP27"/>
<evidence type="ECO:0000313" key="3">
    <source>
        <dbReference type="Proteomes" id="UP000307768"/>
    </source>
</evidence>
<protein>
    <submittedName>
        <fullName evidence="2">Uncharacterized protein</fullName>
    </submittedName>
</protein>
<reference evidence="2 3" key="1">
    <citation type="submission" date="2019-09" db="EMBL/GenBank/DDBJ databases">
        <title>Mumia zhuanghuii sp. nov. isolated from the intestinal contents of plateau pika (Ochotona curzoniae) in the Qinghai-Tibet plateau of China.</title>
        <authorList>
            <person name="Tian Z."/>
        </authorList>
    </citation>
    <scope>NUCLEOTIDE SEQUENCE [LARGE SCALE GENOMIC DNA]</scope>
    <source>
        <strain evidence="3">350</strain>
    </source>
</reference>
<keyword evidence="1" id="KW-1133">Transmembrane helix</keyword>
<dbReference type="Proteomes" id="UP000307768">
    <property type="component" value="Unassembled WGS sequence"/>
</dbReference>
<feature type="transmembrane region" description="Helical" evidence="1">
    <location>
        <begin position="267"/>
        <end position="288"/>
    </location>
</feature>
<feature type="transmembrane region" description="Helical" evidence="1">
    <location>
        <begin position="180"/>
        <end position="200"/>
    </location>
</feature>
<gene>
    <name evidence="2" type="ORF">FE697_017895</name>
</gene>
<organism evidence="2 3">
    <name type="scientific">Mumia zhuanghuii</name>
    <dbReference type="NCBI Taxonomy" id="2585211"/>
    <lineage>
        <taxon>Bacteria</taxon>
        <taxon>Bacillati</taxon>
        <taxon>Actinomycetota</taxon>
        <taxon>Actinomycetes</taxon>
        <taxon>Propionibacteriales</taxon>
        <taxon>Nocardioidaceae</taxon>
        <taxon>Mumia</taxon>
    </lineage>
</organism>
<evidence type="ECO:0000313" key="2">
    <source>
        <dbReference type="EMBL" id="KAA1419781.1"/>
    </source>
</evidence>
<keyword evidence="1" id="KW-0472">Membrane</keyword>
<feature type="transmembrane region" description="Helical" evidence="1">
    <location>
        <begin position="242"/>
        <end position="261"/>
    </location>
</feature>
<comment type="caution">
    <text evidence="2">The sequence shown here is derived from an EMBL/GenBank/DDBJ whole genome shotgun (WGS) entry which is preliminary data.</text>
</comment>
<keyword evidence="1" id="KW-0812">Transmembrane</keyword>
<feature type="transmembrane region" description="Helical" evidence="1">
    <location>
        <begin position="143"/>
        <end position="160"/>
    </location>
</feature>
<name>A0A5Q6RP27_9ACTN</name>
<accession>A0A5Q6RP27</accession>
<sequence>MGDTSDQVIFWAVVAARLLLPLLVFRYPLPAIIACMLLDGVDQTIFQTFTELDLTYYQSYDKALDVYYLSLAYVSTMRNWTSRAAFEVARFLLFYRLVGTTIFELSGGTERWLLLIFPNTFEYFFIFYEIVRLRWDPKRFSMRWWIVAAAIIWIFIKLPQEAWIHVFKLDLTDTMRDVPWFTPALVAAVIALLLVFWFAVRPRLDPPDHAWQVVALPVPDTMDEARERAAERVAHGKVFDSWLFEKIALVALLSVIIANIIPSVDTSPVGIAISCAVLIVVNSFVGLWSARRGGGWDSVFATFVVLSLVNIGLVLLASTIAPNETKFFLSAGFFFVFLLVLIVTLYDRYRPVLDVRTGVTRGGAGADTGVASAP</sequence>
<feature type="transmembrane region" description="Helical" evidence="1">
    <location>
        <begin position="112"/>
        <end position="131"/>
    </location>
</feature>
<proteinExistence type="predicted"/>